<protein>
    <submittedName>
        <fullName evidence="3">Copper-binding protein</fullName>
    </submittedName>
</protein>
<feature type="chain" id="PRO_5028973956" evidence="2">
    <location>
        <begin position="27"/>
        <end position="122"/>
    </location>
</feature>
<dbReference type="EMBL" id="CP060790">
    <property type="protein sequence ID" value="QNP59715.1"/>
    <property type="molecule type" value="Genomic_DNA"/>
</dbReference>
<keyword evidence="2" id="KW-0732">Signal</keyword>
<evidence type="ECO:0000256" key="1">
    <source>
        <dbReference type="SAM" id="MobiDB-lite"/>
    </source>
</evidence>
<feature type="compositionally biased region" description="Low complexity" evidence="1">
    <location>
        <begin position="36"/>
        <end position="48"/>
    </location>
</feature>
<evidence type="ECO:0000313" key="3">
    <source>
        <dbReference type="EMBL" id="QNP59715.1"/>
    </source>
</evidence>
<proteinExistence type="predicted"/>
<gene>
    <name evidence="3" type="ORF">H9L24_01540</name>
</gene>
<dbReference type="Proteomes" id="UP000516057">
    <property type="component" value="Chromosome"/>
</dbReference>
<sequence>MTTLPRALLTSTALGLLGLASGHALAQANTDHSTHHTAAPATASAGSSQELSEGVVTRWDARSGKITLRHGELKNLGMPPMTMVFALQAPAQIGDIKAGDKVRFRAEQVNGAFAVTHIEAAR</sequence>
<dbReference type="AlphaFoldDB" id="A0A7H0HGP9"/>
<dbReference type="RefSeq" id="WP_187736697.1">
    <property type="nucleotide sequence ID" value="NZ_CP060790.1"/>
</dbReference>
<feature type="region of interest" description="Disordered" evidence="1">
    <location>
        <begin position="28"/>
        <end position="51"/>
    </location>
</feature>
<reference evidence="3 4" key="1">
    <citation type="submission" date="2020-08" db="EMBL/GenBank/DDBJ databases">
        <title>Genome sequence of Acidovorax monticola KACC 19171T.</title>
        <authorList>
            <person name="Hyun D.-W."/>
            <person name="Bae J.-W."/>
        </authorList>
    </citation>
    <scope>NUCLEOTIDE SEQUENCE [LARGE SCALE GENOMIC DNA]</scope>
    <source>
        <strain evidence="3 4">KACC 19171</strain>
    </source>
</reference>
<dbReference type="Gene3D" id="2.40.50.320">
    <property type="entry name" value="Copper binding periplasmic protein CusF"/>
    <property type="match status" value="1"/>
</dbReference>
<evidence type="ECO:0000313" key="4">
    <source>
        <dbReference type="Proteomes" id="UP000516057"/>
    </source>
</evidence>
<dbReference type="KEGG" id="amon:H9L24_01540"/>
<name>A0A7H0HGP9_9BURK</name>
<dbReference type="InterPro" id="IPR042230">
    <property type="entry name" value="CusF_sf"/>
</dbReference>
<keyword evidence="4" id="KW-1185">Reference proteome</keyword>
<evidence type="ECO:0000256" key="2">
    <source>
        <dbReference type="SAM" id="SignalP"/>
    </source>
</evidence>
<feature type="signal peptide" evidence="2">
    <location>
        <begin position="1"/>
        <end position="26"/>
    </location>
</feature>
<organism evidence="3 4">
    <name type="scientific">Paenacidovorax monticola</name>
    <dbReference type="NCBI Taxonomy" id="1926868"/>
    <lineage>
        <taxon>Bacteria</taxon>
        <taxon>Pseudomonadati</taxon>
        <taxon>Pseudomonadota</taxon>
        <taxon>Betaproteobacteria</taxon>
        <taxon>Burkholderiales</taxon>
        <taxon>Comamonadaceae</taxon>
        <taxon>Paenacidovorax</taxon>
    </lineage>
</organism>
<dbReference type="Pfam" id="PF11604">
    <property type="entry name" value="CusF_Ec"/>
    <property type="match status" value="1"/>
</dbReference>
<accession>A0A7H0HGP9</accession>
<dbReference type="InterPro" id="IPR021647">
    <property type="entry name" value="CusF_Ec"/>
</dbReference>